<gene>
    <name evidence="2" type="ORF">LDC_1428</name>
</gene>
<dbReference type="Pfam" id="PF07238">
    <property type="entry name" value="PilZ"/>
    <property type="match status" value="1"/>
</dbReference>
<dbReference type="Gene3D" id="2.40.10.220">
    <property type="entry name" value="predicted glycosyltransferase like domains"/>
    <property type="match status" value="1"/>
</dbReference>
<proteinExistence type="predicted"/>
<comment type="caution">
    <text evidence="2">The sequence shown here is derived from an EMBL/GenBank/DDBJ whole genome shotgun (WGS) entry which is preliminary data.</text>
</comment>
<dbReference type="SUPFAM" id="SSF141371">
    <property type="entry name" value="PilZ domain-like"/>
    <property type="match status" value="1"/>
</dbReference>
<name>D9PIS0_9ZZZZ</name>
<organism evidence="2">
    <name type="scientific">sediment metagenome</name>
    <dbReference type="NCBI Taxonomy" id="749907"/>
    <lineage>
        <taxon>unclassified sequences</taxon>
        <taxon>metagenomes</taxon>
        <taxon>ecological metagenomes</taxon>
    </lineage>
</organism>
<dbReference type="EMBL" id="ADZX01000450">
    <property type="protein sequence ID" value="EFK96543.1"/>
    <property type="molecule type" value="Genomic_DNA"/>
</dbReference>
<dbReference type="GO" id="GO:0035438">
    <property type="term" value="F:cyclic-di-GMP binding"/>
    <property type="evidence" value="ECO:0007669"/>
    <property type="project" value="InterPro"/>
</dbReference>
<reference evidence="2" key="1">
    <citation type="submission" date="2010-07" db="EMBL/GenBank/DDBJ databases">
        <authorList>
            <consortium name="CONSOLIDER consortium CSD2007-00005"/>
            <person name="Guazzaroni M.-E."/>
            <person name="Richter M."/>
            <person name="Garcia-Salamanca A."/>
            <person name="Yarza P."/>
            <person name="Ferrer M."/>
        </authorList>
    </citation>
    <scope>NUCLEOTIDE SEQUENCE</scope>
</reference>
<sequence length="129" mass="14646">MSQEYFMGQERRKHERITYHAPCRYEIASREKPGKILESGTSFVKNISLGGLLIEMIKMIDVDSHIDLEVVIPTTNHPIRAQARVVWTEKVEDNGGYFNVGMCFTDISLADKGKISSIKKRIESVESVT</sequence>
<protein>
    <recommendedName>
        <fullName evidence="1">PilZ domain-containing protein</fullName>
    </recommendedName>
</protein>
<feature type="domain" description="PilZ" evidence="1">
    <location>
        <begin position="10"/>
        <end position="115"/>
    </location>
</feature>
<evidence type="ECO:0000259" key="1">
    <source>
        <dbReference type="Pfam" id="PF07238"/>
    </source>
</evidence>
<evidence type="ECO:0000313" key="2">
    <source>
        <dbReference type="EMBL" id="EFK96543.1"/>
    </source>
</evidence>
<accession>D9PIS0</accession>
<reference evidence="2" key="2">
    <citation type="journal article" date="2011" name="Microb. Ecol.">
        <title>Taxonomic and Functional Metagenomic Profiling of the Microbial Community in the Anoxic Sediment of a Sub-saline Shallow Lake (Laguna de Carrizo, Central Spain).</title>
        <authorList>
            <person name="Ferrer M."/>
            <person name="Guazzaroni M.E."/>
            <person name="Richter M."/>
            <person name="Garcia-Salamanca A."/>
            <person name="Yarza P."/>
            <person name="Suarez-Suarez A."/>
            <person name="Solano J."/>
            <person name="Alcaide M."/>
            <person name="van Dillewijn P."/>
            <person name="Molina-Henares M.A."/>
            <person name="Lopez-Cortes N."/>
            <person name="Al-Ramahi Y."/>
            <person name="Guerrero C."/>
            <person name="Acosta A."/>
            <person name="de Eugenio L.I."/>
            <person name="Martinez V."/>
            <person name="Marques S."/>
            <person name="Rojo F."/>
            <person name="Santero E."/>
            <person name="Genilloud O."/>
            <person name="Perez-Perez J."/>
            <person name="Rossello-Mora R."/>
            <person name="Ramos J.L."/>
        </authorList>
    </citation>
    <scope>NUCLEOTIDE SEQUENCE</scope>
</reference>
<dbReference type="AlphaFoldDB" id="D9PIS0"/>
<dbReference type="InterPro" id="IPR009875">
    <property type="entry name" value="PilZ_domain"/>
</dbReference>